<dbReference type="GO" id="GO:0030297">
    <property type="term" value="F:transmembrane receptor protein tyrosine kinase activator activity"/>
    <property type="evidence" value="ECO:0007669"/>
    <property type="project" value="TreeGrafter"/>
</dbReference>
<evidence type="ECO:0000313" key="3">
    <source>
        <dbReference type="Proteomes" id="UP000675881"/>
    </source>
</evidence>
<protein>
    <submittedName>
        <fullName evidence="2">(salmon louse) hypothetical protein</fullName>
    </submittedName>
</protein>
<dbReference type="GO" id="GO:0043410">
    <property type="term" value="P:positive regulation of MAPK cascade"/>
    <property type="evidence" value="ECO:0007669"/>
    <property type="project" value="TreeGrafter"/>
</dbReference>
<dbReference type="AlphaFoldDB" id="A0A7R8CI49"/>
<feature type="compositionally biased region" description="Polar residues" evidence="1">
    <location>
        <begin position="185"/>
        <end position="196"/>
    </location>
</feature>
<keyword evidence="3" id="KW-1185">Reference proteome</keyword>
<reference evidence="2" key="1">
    <citation type="submission" date="2021-02" db="EMBL/GenBank/DDBJ databases">
        <authorList>
            <person name="Bekaert M."/>
        </authorList>
    </citation>
    <scope>NUCLEOTIDE SEQUENCE</scope>
    <source>
        <strain evidence="2">IoA-00</strain>
    </source>
</reference>
<proteinExistence type="predicted"/>
<dbReference type="GO" id="GO:0043195">
    <property type="term" value="C:terminal bouton"/>
    <property type="evidence" value="ECO:0007669"/>
    <property type="project" value="TreeGrafter"/>
</dbReference>
<organism evidence="2 3">
    <name type="scientific">Lepeophtheirus salmonis</name>
    <name type="common">Salmon louse</name>
    <name type="synonym">Caligus salmonis</name>
    <dbReference type="NCBI Taxonomy" id="72036"/>
    <lineage>
        <taxon>Eukaryota</taxon>
        <taxon>Metazoa</taxon>
        <taxon>Ecdysozoa</taxon>
        <taxon>Arthropoda</taxon>
        <taxon>Crustacea</taxon>
        <taxon>Multicrustacea</taxon>
        <taxon>Hexanauplia</taxon>
        <taxon>Copepoda</taxon>
        <taxon>Siphonostomatoida</taxon>
        <taxon>Caligidae</taxon>
        <taxon>Lepeophtheirus</taxon>
    </lineage>
</organism>
<dbReference type="PANTHER" id="PTHR21105">
    <property type="entry name" value="GH16255P"/>
    <property type="match status" value="1"/>
</dbReference>
<sequence>MFFYQFEVGSHHILPPSYICVDENMLENAQFKSKRYVHHVNPLFKNYNYLRKTECPPLPDGTRQYFCPTPDIHGRWSCIKSDDLCDTVPQCPGSEDEDKKLCLFHLPVLDKLDAVGTKIGELASMISINIEGGQVGSSRKPNNYFNPSLFNEVKNVDVPDEVFEIMNERSSTTQRRRKGHVASSPIRSEASSTSKEPSIEEFAKMMGLMDLNNQIQASSSNY</sequence>
<name>A0A7R8CI49_LEPSM</name>
<gene>
    <name evidence="2" type="ORF">LSAA_2716</name>
</gene>
<dbReference type="OrthoDB" id="6417936at2759"/>
<dbReference type="EMBL" id="HG994589">
    <property type="protein sequence ID" value="CAF2792158.1"/>
    <property type="molecule type" value="Genomic_DNA"/>
</dbReference>
<feature type="region of interest" description="Disordered" evidence="1">
    <location>
        <begin position="168"/>
        <end position="197"/>
    </location>
</feature>
<dbReference type="PANTHER" id="PTHR21105:SF0">
    <property type="entry name" value="GH16255P"/>
    <property type="match status" value="1"/>
</dbReference>
<evidence type="ECO:0000313" key="2">
    <source>
        <dbReference type="EMBL" id="CAF2792158.1"/>
    </source>
</evidence>
<evidence type="ECO:0000256" key="1">
    <source>
        <dbReference type="SAM" id="MobiDB-lite"/>
    </source>
</evidence>
<accession>A0A7R8CI49</accession>
<dbReference type="Proteomes" id="UP000675881">
    <property type="component" value="Chromosome 10"/>
</dbReference>